<evidence type="ECO:0000259" key="14">
    <source>
        <dbReference type="PROSITE" id="PS50125"/>
    </source>
</evidence>
<keyword evidence="11" id="KW-0456">Lyase</keyword>
<dbReference type="GO" id="GO:0035556">
    <property type="term" value="P:intracellular signal transduction"/>
    <property type="evidence" value="ECO:0007669"/>
    <property type="project" value="InterPro"/>
</dbReference>
<feature type="transmembrane region" description="Helical" evidence="13">
    <location>
        <begin position="377"/>
        <end position="395"/>
    </location>
</feature>
<dbReference type="GO" id="GO:0046872">
    <property type="term" value="F:metal ion binding"/>
    <property type="evidence" value="ECO:0007669"/>
    <property type="project" value="UniProtKB-KW"/>
</dbReference>
<feature type="domain" description="Guanylate cyclase" evidence="14">
    <location>
        <begin position="591"/>
        <end position="724"/>
    </location>
</feature>
<protein>
    <recommendedName>
        <fullName evidence="3">adenylate cyclase</fullName>
        <ecNumber evidence="3">4.6.1.1</ecNumber>
    </recommendedName>
</protein>
<dbReference type="Gene3D" id="3.30.70.1230">
    <property type="entry name" value="Nucleotide cyclase"/>
    <property type="match status" value="2"/>
</dbReference>
<keyword evidence="6" id="KW-0547">Nucleotide-binding</keyword>
<dbReference type="InterPro" id="IPR029787">
    <property type="entry name" value="Nucleotide_cyclase"/>
</dbReference>
<feature type="transmembrane region" description="Helical" evidence="13">
    <location>
        <begin position="1011"/>
        <end position="1031"/>
    </location>
</feature>
<keyword evidence="8" id="KW-0460">Magnesium</keyword>
<evidence type="ECO:0000256" key="7">
    <source>
        <dbReference type="ARBA" id="ARBA00022840"/>
    </source>
</evidence>
<sequence>MGTHSERILPRRTPGAGEPAEYVPAPNHQPAQRSRRWVGSTQQINAVDRSDALADDDTESEIQMLRLMADGNRRQESEAHAEPTDYLQSTMKDLFNREKRTAGPRGGGKIRASAEPSDSPYNSSASVGVGTGTAAGVSANTGIAPHPGSSASGVFLQPEMQAGPSAAPLLNTQTMPTGPSFASRQIDEDTPTLGATASAASPEEAGPNVPVQTHFITLKDALLTRAGSAIPAVQPTGVEPPDLSASSLNFETGGMLPEKYLAGPAASRMTTEKMTRKPSRRRPRPESMYANHDSTGPDTIDMGPMSVWEAFQRPLSESPSTTWTLTFPKQIESLYRIWLFHLWMKPFQFSVIALLCIFWIGWVTLEWCLLGNDEPPIHIGSGVCLGMCLVGLWWSRQKSWERWWYRFMFVTFCLMAAESLNISAFDTYAVTIDKVDNHRGYDVMIPTNTVRIIFFQTAISGFAQLPFYQIAIILWAFTIGQIAIEATGPRLTTDPSLRPFLGNWLLYFACSCVATYFRYAGEVHLRKAFIKYRIAYRNQERLFAAREQSEYLLSMILPAKVIETLHNLQGKVSDRLILSTHETFMELHGVTIMFADLVGFTEFSASITADTLVQVLSELFSAFDSLVTEFGLETIKTIGDCIQIAGGVPEQLESDEEIANQAERVCVMSLIMLSTTTRISASIGRNLKLRIGIHTGTVIGGVMGLWKFKYDIWSRDVDIASLIEQTGKTHIPHVSHTTYMHLQKRPGLMFEPAQTITAFGRSLPTYDIVVLQDGDERLETLAERLRIREGQMLEKSIKPEDAGGSGEAVTAAAVRQAIGASGPLVFNDLPNPMGRANPTINKGKNNIGTMVKNFSRSIRIWSCAFKDEQMEEDYRDNYVRNWPGAMILSACGVFICYLCMLGVHIAVFHEDPKATFIVEGVLGVILFALILFAHRLNRPLRHETIIVTDKGDRLASALWMTSAEEVNQPPRDPRRPSTLEDAAGGPVTAGPGAVPARAVKKRPYSGDRWRWFRPNTFALSTIFILFLANMIHFSQSDTEATKYHSGGMAITIICGLVYPGIRIHFVNVLLVTMTFTFLAAILGTYQDAVHIVPPLLVLAAALRANRSYDIISRMNFYIKLQTERDYRETKNTQAAAERMLLNILPLNVVQRLKDNPALRIADDKPEVSILFCFISNGKFAPLLILRSTDDATEIENIWTLNDIICDIDALARSRSVEKIKTIGTKYMAMAETVPDVPEHHLERLCDFALDLADVVSAFNARSGQSFGLRGGIHVGPAVCGLIGTKTFTFDVWGDTVNVASRMESTQKGEGIQVTEEVYERLKHRYMFTDQQTVYVKGKGDMRTRFLKSRSLVAEQKTQRERRISMMVPPPPWLPGVDI</sequence>
<keyword evidence="4 13" id="KW-0812">Transmembrane</keyword>
<comment type="subcellular location">
    <subcellularLocation>
        <location evidence="2">Membrane</location>
        <topology evidence="2">Multi-pass membrane protein</topology>
    </subcellularLocation>
</comment>
<feature type="transmembrane region" description="Helical" evidence="13">
    <location>
        <begin position="914"/>
        <end position="933"/>
    </location>
</feature>
<feature type="transmembrane region" description="Helical" evidence="13">
    <location>
        <begin position="467"/>
        <end position="484"/>
    </location>
</feature>
<feature type="compositionally biased region" description="Basic and acidic residues" evidence="12">
    <location>
        <begin position="71"/>
        <end position="83"/>
    </location>
</feature>
<dbReference type="GO" id="GO:0005524">
    <property type="term" value="F:ATP binding"/>
    <property type="evidence" value="ECO:0007669"/>
    <property type="project" value="UniProtKB-KW"/>
</dbReference>
<dbReference type="GO" id="GO:0009190">
    <property type="term" value="P:cyclic nucleotide biosynthetic process"/>
    <property type="evidence" value="ECO:0007669"/>
    <property type="project" value="InterPro"/>
</dbReference>
<evidence type="ECO:0000256" key="8">
    <source>
        <dbReference type="ARBA" id="ARBA00022842"/>
    </source>
</evidence>
<dbReference type="SMART" id="SM00044">
    <property type="entry name" value="CYCc"/>
    <property type="match status" value="2"/>
</dbReference>
<feature type="region of interest" description="Disordered" evidence="12">
    <location>
        <begin position="964"/>
        <end position="990"/>
    </location>
</feature>
<keyword evidence="7" id="KW-0067">ATP-binding</keyword>
<feature type="domain" description="Guanylate cyclase" evidence="14">
    <location>
        <begin position="1168"/>
        <end position="1303"/>
    </location>
</feature>
<dbReference type="CDD" id="cd07302">
    <property type="entry name" value="CHD"/>
    <property type="match status" value="2"/>
</dbReference>
<gene>
    <name evidence="15" type="ORF">HDU87_000299</name>
</gene>
<evidence type="ECO:0000313" key="16">
    <source>
        <dbReference type="Proteomes" id="UP001212152"/>
    </source>
</evidence>
<dbReference type="SUPFAM" id="SSF55073">
    <property type="entry name" value="Nucleotide cyclase"/>
    <property type="match status" value="2"/>
</dbReference>
<feature type="region of interest" description="Disordered" evidence="12">
    <location>
        <begin position="1"/>
        <end position="40"/>
    </location>
</feature>
<feature type="transmembrane region" description="Helical" evidence="13">
    <location>
        <begin position="346"/>
        <end position="365"/>
    </location>
</feature>
<evidence type="ECO:0000256" key="6">
    <source>
        <dbReference type="ARBA" id="ARBA00022741"/>
    </source>
</evidence>
<organism evidence="15 16">
    <name type="scientific">Geranomyces variabilis</name>
    <dbReference type="NCBI Taxonomy" id="109894"/>
    <lineage>
        <taxon>Eukaryota</taxon>
        <taxon>Fungi</taxon>
        <taxon>Fungi incertae sedis</taxon>
        <taxon>Chytridiomycota</taxon>
        <taxon>Chytridiomycota incertae sedis</taxon>
        <taxon>Chytridiomycetes</taxon>
        <taxon>Spizellomycetales</taxon>
        <taxon>Powellomycetaceae</taxon>
        <taxon>Geranomyces</taxon>
    </lineage>
</organism>
<reference evidence="15" key="1">
    <citation type="submission" date="2020-05" db="EMBL/GenBank/DDBJ databases">
        <title>Phylogenomic resolution of chytrid fungi.</title>
        <authorList>
            <person name="Stajich J.E."/>
            <person name="Amses K."/>
            <person name="Simmons R."/>
            <person name="Seto K."/>
            <person name="Myers J."/>
            <person name="Bonds A."/>
            <person name="Quandt C.A."/>
            <person name="Barry K."/>
            <person name="Liu P."/>
            <person name="Grigoriev I."/>
            <person name="Longcore J.E."/>
            <person name="James T.Y."/>
        </authorList>
    </citation>
    <scope>NUCLEOTIDE SEQUENCE</scope>
    <source>
        <strain evidence="15">JEL0379</strain>
    </source>
</reference>
<dbReference type="GO" id="GO:0007189">
    <property type="term" value="P:adenylate cyclase-activating G protein-coupled receptor signaling pathway"/>
    <property type="evidence" value="ECO:0007669"/>
    <property type="project" value="TreeGrafter"/>
</dbReference>
<feature type="transmembrane region" description="Helical" evidence="13">
    <location>
        <begin position="1068"/>
        <end position="1085"/>
    </location>
</feature>
<dbReference type="GO" id="GO:0004016">
    <property type="term" value="F:adenylate cyclase activity"/>
    <property type="evidence" value="ECO:0007669"/>
    <property type="project" value="UniProtKB-EC"/>
</dbReference>
<keyword evidence="5" id="KW-0479">Metal-binding</keyword>
<keyword evidence="9 13" id="KW-1133">Transmembrane helix</keyword>
<dbReference type="InterPro" id="IPR001054">
    <property type="entry name" value="A/G_cyclase"/>
</dbReference>
<dbReference type="Proteomes" id="UP001212152">
    <property type="component" value="Unassembled WGS sequence"/>
</dbReference>
<evidence type="ECO:0000313" key="15">
    <source>
        <dbReference type="EMBL" id="KAJ3181961.1"/>
    </source>
</evidence>
<dbReference type="PROSITE" id="PS50125">
    <property type="entry name" value="GUANYLATE_CYCLASE_2"/>
    <property type="match status" value="2"/>
</dbReference>
<feature type="region of interest" description="Disordered" evidence="12">
    <location>
        <begin position="68"/>
        <end position="127"/>
    </location>
</feature>
<evidence type="ECO:0000256" key="5">
    <source>
        <dbReference type="ARBA" id="ARBA00022723"/>
    </source>
</evidence>
<comment type="catalytic activity">
    <reaction evidence="1">
        <text>ATP = 3',5'-cyclic AMP + diphosphate</text>
        <dbReference type="Rhea" id="RHEA:15389"/>
        <dbReference type="ChEBI" id="CHEBI:30616"/>
        <dbReference type="ChEBI" id="CHEBI:33019"/>
        <dbReference type="ChEBI" id="CHEBI:58165"/>
        <dbReference type="EC" id="4.6.1.1"/>
    </reaction>
</comment>
<feature type="transmembrane region" description="Helical" evidence="13">
    <location>
        <begin position="885"/>
        <end position="908"/>
    </location>
</feature>
<name>A0AAD5TNR7_9FUNG</name>
<feature type="transmembrane region" description="Helical" evidence="13">
    <location>
        <begin position="504"/>
        <end position="521"/>
    </location>
</feature>
<dbReference type="GO" id="GO:0005886">
    <property type="term" value="C:plasma membrane"/>
    <property type="evidence" value="ECO:0007669"/>
    <property type="project" value="TreeGrafter"/>
</dbReference>
<dbReference type="EMBL" id="JADGJQ010000010">
    <property type="protein sequence ID" value="KAJ3181961.1"/>
    <property type="molecule type" value="Genomic_DNA"/>
</dbReference>
<keyword evidence="16" id="KW-1185">Reference proteome</keyword>
<evidence type="ECO:0000256" key="11">
    <source>
        <dbReference type="ARBA" id="ARBA00023239"/>
    </source>
</evidence>
<evidence type="ECO:0000256" key="1">
    <source>
        <dbReference type="ARBA" id="ARBA00001593"/>
    </source>
</evidence>
<dbReference type="PANTHER" id="PTHR45627:SF12">
    <property type="entry name" value="ADENYLATE CYCLASE TYPE 2"/>
    <property type="match status" value="1"/>
</dbReference>
<accession>A0AAD5TNR7</accession>
<feature type="region of interest" description="Disordered" evidence="12">
    <location>
        <begin position="266"/>
        <end position="296"/>
    </location>
</feature>
<evidence type="ECO:0000256" key="2">
    <source>
        <dbReference type="ARBA" id="ARBA00004141"/>
    </source>
</evidence>
<feature type="transmembrane region" description="Helical" evidence="13">
    <location>
        <begin position="407"/>
        <end position="425"/>
    </location>
</feature>
<keyword evidence="10 13" id="KW-0472">Membrane</keyword>
<dbReference type="PANTHER" id="PTHR45627">
    <property type="entry name" value="ADENYLATE CYCLASE TYPE 1"/>
    <property type="match status" value="1"/>
</dbReference>
<proteinExistence type="predicted"/>
<evidence type="ECO:0000256" key="12">
    <source>
        <dbReference type="SAM" id="MobiDB-lite"/>
    </source>
</evidence>
<comment type="caution">
    <text evidence="15">The sequence shown here is derived from an EMBL/GenBank/DDBJ whole genome shotgun (WGS) entry which is preliminary data.</text>
</comment>
<evidence type="ECO:0000256" key="9">
    <source>
        <dbReference type="ARBA" id="ARBA00022989"/>
    </source>
</evidence>
<dbReference type="Pfam" id="PF00211">
    <property type="entry name" value="Guanylate_cyc"/>
    <property type="match status" value="2"/>
</dbReference>
<evidence type="ECO:0000256" key="10">
    <source>
        <dbReference type="ARBA" id="ARBA00023136"/>
    </source>
</evidence>
<evidence type="ECO:0000256" key="4">
    <source>
        <dbReference type="ARBA" id="ARBA00022692"/>
    </source>
</evidence>
<evidence type="ECO:0000256" key="13">
    <source>
        <dbReference type="SAM" id="Phobius"/>
    </source>
</evidence>
<dbReference type="EC" id="4.6.1.1" evidence="3"/>
<evidence type="ECO:0000256" key="3">
    <source>
        <dbReference type="ARBA" id="ARBA00012201"/>
    </source>
</evidence>
<feature type="transmembrane region" description="Helical" evidence="13">
    <location>
        <begin position="1043"/>
        <end position="1061"/>
    </location>
</feature>